<comment type="caution">
    <text evidence="1">The sequence shown here is derived from an EMBL/GenBank/DDBJ whole genome shotgun (WGS) entry which is preliminary data.</text>
</comment>
<organism evidence="1 2">
    <name type="scientific">Glutinoglossum americanum</name>
    <dbReference type="NCBI Taxonomy" id="1670608"/>
    <lineage>
        <taxon>Eukaryota</taxon>
        <taxon>Fungi</taxon>
        <taxon>Dikarya</taxon>
        <taxon>Ascomycota</taxon>
        <taxon>Pezizomycotina</taxon>
        <taxon>Geoglossomycetes</taxon>
        <taxon>Geoglossales</taxon>
        <taxon>Geoglossaceae</taxon>
        <taxon>Glutinoglossum</taxon>
    </lineage>
</organism>
<sequence>MGQGEWELWIGKGLGSYCPFHKCDGDSCDRGVKIDENDRIFNMCRYHCDLYEKKKASGDGETKRFSVSKFMETVFSSSRPRPEVVVQGILPEAETGSGRQVRCPQLCTDIKCERLQIVDSKGNVGLCEIHTACPVLEGLVEEQRSVPPVARRTDIGITGERLGSSTPGEGIAAAVDVVGSIATVLSG</sequence>
<evidence type="ECO:0000313" key="1">
    <source>
        <dbReference type="EMBL" id="KAH0539152.1"/>
    </source>
</evidence>
<keyword evidence="2" id="KW-1185">Reference proteome</keyword>
<proteinExistence type="predicted"/>
<protein>
    <submittedName>
        <fullName evidence="1">Uncharacterized protein</fullName>
    </submittedName>
</protein>
<gene>
    <name evidence="1" type="ORF">FGG08_004324</name>
</gene>
<name>A0A9P8I5E0_9PEZI</name>
<evidence type="ECO:0000313" key="2">
    <source>
        <dbReference type="Proteomes" id="UP000698800"/>
    </source>
</evidence>
<dbReference type="EMBL" id="JAGHQL010000085">
    <property type="protein sequence ID" value="KAH0539152.1"/>
    <property type="molecule type" value="Genomic_DNA"/>
</dbReference>
<dbReference type="AlphaFoldDB" id="A0A9P8I5E0"/>
<dbReference type="Proteomes" id="UP000698800">
    <property type="component" value="Unassembled WGS sequence"/>
</dbReference>
<reference evidence="1" key="1">
    <citation type="submission" date="2021-03" db="EMBL/GenBank/DDBJ databases">
        <title>Comparative genomics and phylogenomic investigation of the class Geoglossomycetes provide insights into ecological specialization and systematics.</title>
        <authorList>
            <person name="Melie T."/>
            <person name="Pirro S."/>
            <person name="Miller A.N."/>
            <person name="Quandt A."/>
        </authorList>
    </citation>
    <scope>NUCLEOTIDE SEQUENCE</scope>
    <source>
        <strain evidence="1">GBOQ0MN5Z8</strain>
    </source>
</reference>
<accession>A0A9P8I5E0</accession>